<keyword evidence="3" id="KW-0067">ATP-binding</keyword>
<sequence>MAAGADIVGSDRVVLSVALVGESAGLVRLGAAAHDASDASVSVTSVATTDSDLPWALELVKAQCGVGSSSRQVTIVASRSARADVLALLAAPLEAEGSGGDPYHVVCRPARAFSEGAALRGLLDARILELEEGVPSSRSRAERSRLLAATIDTGDVAAMQALGGLLDYLGASNAPSSKRMARATSAAALTLSCVREFSLAQTLAMDVATAVGLGVIDALGTGSAGGQVSSLEALLSRAGSATGRRILRQWLLRPSTDVELLNKRLDAVEEAKSAMRLSAGNVTALRKALRSNVHDVVSLLRAIAGARARPAGWQQLHQSTQAMLHVGRLCVALSEQLAACSAGGSQQPPGFGGAATDDEARTGPFLASIGSTILEAEGLSRVFRLLDTVFEFDTMSRSELRDAVAEHVVPIRSGVDQTLDDLRRLQQDVPHFLESTLQTLASKHAQLSGAALEFIPQLGYLVALDSNLDGEPTWVPDEFEHVFDASERRFFRCAESLELDETVGDVHSMLHEREQAILRSIEGHVLEHQAELCMLSEAIGELDVILALAEVAADCGYIRPTLTRDARIELRDCRHPLAEMSLRDGDEFIPNTIVLGGSDPPIILLSGPNGSGKSVLLKQLGLIVVLAQIGSFVPAREATIGIVDRLFSKIRARDT</sequence>
<dbReference type="InterPro" id="IPR027417">
    <property type="entry name" value="P-loop_NTPase"/>
</dbReference>
<reference evidence="6 7" key="1">
    <citation type="submission" date="2019-07" db="EMBL/GenBank/DDBJ databases">
        <title>Genomes of Cafeteria roenbergensis.</title>
        <authorList>
            <person name="Fischer M.G."/>
            <person name="Hackl T."/>
            <person name="Roman M."/>
        </authorList>
    </citation>
    <scope>NUCLEOTIDE SEQUENCE [LARGE SCALE GENOMIC DNA]</scope>
    <source>
        <strain evidence="6 7">E4-10P</strain>
    </source>
</reference>
<evidence type="ECO:0000313" key="6">
    <source>
        <dbReference type="EMBL" id="KAA0175426.1"/>
    </source>
</evidence>
<dbReference type="InterPro" id="IPR036187">
    <property type="entry name" value="DNA_mismatch_repair_MutS_sf"/>
</dbReference>
<evidence type="ECO:0000259" key="5">
    <source>
        <dbReference type="SMART" id="SM00533"/>
    </source>
</evidence>
<dbReference type="PANTHER" id="PTHR11361">
    <property type="entry name" value="DNA MISMATCH REPAIR PROTEIN MUTS FAMILY MEMBER"/>
    <property type="match status" value="1"/>
</dbReference>
<protein>
    <recommendedName>
        <fullName evidence="5">DNA mismatch repair protein MutS core domain-containing protein</fullName>
    </recommendedName>
</protein>
<gene>
    <name evidence="6" type="ORF">FNF27_03126</name>
</gene>
<dbReference type="GO" id="GO:0051026">
    <property type="term" value="P:chiasma assembly"/>
    <property type="evidence" value="ECO:0007669"/>
    <property type="project" value="TreeGrafter"/>
</dbReference>
<dbReference type="OrthoDB" id="29596at2759"/>
<dbReference type="GO" id="GO:0140664">
    <property type="term" value="F:ATP-dependent DNA damage sensor activity"/>
    <property type="evidence" value="ECO:0007669"/>
    <property type="project" value="InterPro"/>
</dbReference>
<dbReference type="Pfam" id="PF05192">
    <property type="entry name" value="MutS_III"/>
    <property type="match status" value="1"/>
</dbReference>
<dbReference type="InterPro" id="IPR000432">
    <property type="entry name" value="DNA_mismatch_repair_MutS_C"/>
</dbReference>
<comment type="caution">
    <text evidence="6">The sequence shown here is derived from an EMBL/GenBank/DDBJ whole genome shotgun (WGS) entry which is preliminary data.</text>
</comment>
<dbReference type="PANTHER" id="PTHR11361:SF20">
    <property type="entry name" value="MUTS PROTEIN HOMOLOG 5"/>
    <property type="match status" value="1"/>
</dbReference>
<dbReference type="GO" id="GO:0005634">
    <property type="term" value="C:nucleus"/>
    <property type="evidence" value="ECO:0007669"/>
    <property type="project" value="TreeGrafter"/>
</dbReference>
<dbReference type="InterPro" id="IPR045076">
    <property type="entry name" value="MutS"/>
</dbReference>
<organism evidence="6 7">
    <name type="scientific">Cafeteria roenbergensis</name>
    <name type="common">Marine flagellate</name>
    <dbReference type="NCBI Taxonomy" id="33653"/>
    <lineage>
        <taxon>Eukaryota</taxon>
        <taxon>Sar</taxon>
        <taxon>Stramenopiles</taxon>
        <taxon>Bigyra</taxon>
        <taxon>Opalozoa</taxon>
        <taxon>Bicosoecida</taxon>
        <taxon>Cafeteriaceae</taxon>
        <taxon>Cafeteria</taxon>
    </lineage>
</organism>
<evidence type="ECO:0000256" key="1">
    <source>
        <dbReference type="ARBA" id="ARBA00006271"/>
    </source>
</evidence>
<comment type="similarity">
    <text evidence="1">Belongs to the DNA mismatch repair MutS family.</text>
</comment>
<dbReference type="AlphaFoldDB" id="A0A5A8EC53"/>
<dbReference type="Pfam" id="PF00488">
    <property type="entry name" value="MutS_V"/>
    <property type="match status" value="1"/>
</dbReference>
<keyword evidence="2" id="KW-0547">Nucleotide-binding</keyword>
<dbReference type="Gene3D" id="3.40.50.300">
    <property type="entry name" value="P-loop containing nucleotide triphosphate hydrolases"/>
    <property type="match status" value="1"/>
</dbReference>
<evidence type="ECO:0000313" key="7">
    <source>
        <dbReference type="Proteomes" id="UP000322899"/>
    </source>
</evidence>
<proteinExistence type="inferred from homology"/>
<keyword evidence="4" id="KW-0238">DNA-binding</keyword>
<dbReference type="GO" id="GO:0006298">
    <property type="term" value="P:mismatch repair"/>
    <property type="evidence" value="ECO:0007669"/>
    <property type="project" value="InterPro"/>
</dbReference>
<evidence type="ECO:0000256" key="3">
    <source>
        <dbReference type="ARBA" id="ARBA00022840"/>
    </source>
</evidence>
<dbReference type="EMBL" id="VLTO01000014">
    <property type="protein sequence ID" value="KAA0175426.1"/>
    <property type="molecule type" value="Genomic_DNA"/>
</dbReference>
<dbReference type="SMART" id="SM00533">
    <property type="entry name" value="MUTSd"/>
    <property type="match status" value="1"/>
</dbReference>
<dbReference type="Gene3D" id="1.10.1420.10">
    <property type="match status" value="2"/>
</dbReference>
<dbReference type="SUPFAM" id="SSF52540">
    <property type="entry name" value="P-loop containing nucleoside triphosphate hydrolases"/>
    <property type="match status" value="1"/>
</dbReference>
<evidence type="ECO:0000256" key="2">
    <source>
        <dbReference type="ARBA" id="ARBA00022741"/>
    </source>
</evidence>
<dbReference type="Proteomes" id="UP000322899">
    <property type="component" value="Unassembled WGS sequence"/>
</dbReference>
<accession>A0A5A8EC53</accession>
<dbReference type="SUPFAM" id="SSF48334">
    <property type="entry name" value="DNA repair protein MutS, domain III"/>
    <property type="match status" value="1"/>
</dbReference>
<evidence type="ECO:0000256" key="4">
    <source>
        <dbReference type="ARBA" id="ARBA00023125"/>
    </source>
</evidence>
<dbReference type="GO" id="GO:0030983">
    <property type="term" value="F:mismatched DNA binding"/>
    <property type="evidence" value="ECO:0007669"/>
    <property type="project" value="InterPro"/>
</dbReference>
<name>A0A5A8EC53_CAFRO</name>
<dbReference type="GO" id="GO:0005524">
    <property type="term" value="F:ATP binding"/>
    <property type="evidence" value="ECO:0007669"/>
    <property type="project" value="UniProtKB-KW"/>
</dbReference>
<dbReference type="InterPro" id="IPR007696">
    <property type="entry name" value="DNA_mismatch_repair_MutS_core"/>
</dbReference>
<feature type="domain" description="DNA mismatch repair protein MutS core" evidence="5">
    <location>
        <begin position="226"/>
        <end position="581"/>
    </location>
</feature>